<dbReference type="InterPro" id="IPR036388">
    <property type="entry name" value="WH-like_DNA-bd_sf"/>
</dbReference>
<dbReference type="InterPro" id="IPR036390">
    <property type="entry name" value="WH_DNA-bd_sf"/>
</dbReference>
<keyword evidence="1" id="KW-0805">Transcription regulation</keyword>
<organism evidence="4 5">
    <name type="scientific">Teichococcus globiformis</name>
    <dbReference type="NCBI Taxonomy" id="2307229"/>
    <lineage>
        <taxon>Bacteria</taxon>
        <taxon>Pseudomonadati</taxon>
        <taxon>Pseudomonadota</taxon>
        <taxon>Alphaproteobacteria</taxon>
        <taxon>Acetobacterales</taxon>
        <taxon>Roseomonadaceae</taxon>
        <taxon>Roseomonas</taxon>
    </lineage>
</organism>
<dbReference type="InterPro" id="IPR005471">
    <property type="entry name" value="Tscrpt_reg_IclR_N"/>
</dbReference>
<reference evidence="5" key="1">
    <citation type="journal article" date="2019" name="Int. J. Syst. Evol. Microbiol.">
        <title>The Global Catalogue of Microorganisms (GCM) 10K type strain sequencing project: providing services to taxonomists for standard genome sequencing and annotation.</title>
        <authorList>
            <consortium name="The Broad Institute Genomics Platform"/>
            <consortium name="The Broad Institute Genome Sequencing Center for Infectious Disease"/>
            <person name="Wu L."/>
            <person name="Ma J."/>
        </authorList>
    </citation>
    <scope>NUCLEOTIDE SEQUENCE [LARGE SCALE GENOMIC DNA]</scope>
    <source>
        <strain evidence="5">KCTC 52094</strain>
    </source>
</reference>
<dbReference type="SUPFAM" id="SSF55781">
    <property type="entry name" value="GAF domain-like"/>
    <property type="match status" value="1"/>
</dbReference>
<evidence type="ECO:0000256" key="1">
    <source>
        <dbReference type="ARBA" id="ARBA00023015"/>
    </source>
</evidence>
<evidence type="ECO:0000313" key="5">
    <source>
        <dbReference type="Proteomes" id="UP001595593"/>
    </source>
</evidence>
<dbReference type="InterPro" id="IPR029016">
    <property type="entry name" value="GAF-like_dom_sf"/>
</dbReference>
<dbReference type="PANTHER" id="PTHR30136:SF39">
    <property type="entry name" value="TRANSCRIPTIONAL REGULATORY PROTEIN"/>
    <property type="match status" value="1"/>
</dbReference>
<keyword evidence="5" id="KW-1185">Reference proteome</keyword>
<dbReference type="InterPro" id="IPR050707">
    <property type="entry name" value="HTH_MetabolicPath_Reg"/>
</dbReference>
<keyword evidence="2" id="KW-0804">Transcription</keyword>
<evidence type="ECO:0000256" key="2">
    <source>
        <dbReference type="ARBA" id="ARBA00023163"/>
    </source>
</evidence>
<dbReference type="SMART" id="SM00346">
    <property type="entry name" value="HTH_ICLR"/>
    <property type="match status" value="1"/>
</dbReference>
<dbReference type="EMBL" id="JBHRTN010000010">
    <property type="protein sequence ID" value="MFC3125629.1"/>
    <property type="molecule type" value="Genomic_DNA"/>
</dbReference>
<dbReference type="Pfam" id="PF09339">
    <property type="entry name" value="HTH_IclR"/>
    <property type="match status" value="1"/>
</dbReference>
<comment type="caution">
    <text evidence="4">The sequence shown here is derived from an EMBL/GenBank/DDBJ whole genome shotgun (WGS) entry which is preliminary data.</text>
</comment>
<name>A0ABV7FYZ9_9PROT</name>
<proteinExistence type="predicted"/>
<evidence type="ECO:0000259" key="3">
    <source>
        <dbReference type="PROSITE" id="PS51077"/>
    </source>
</evidence>
<dbReference type="Gene3D" id="1.10.10.10">
    <property type="entry name" value="Winged helix-like DNA-binding domain superfamily/Winged helix DNA-binding domain"/>
    <property type="match status" value="1"/>
</dbReference>
<accession>A0ABV7FYZ9</accession>
<dbReference type="RefSeq" id="WP_379596454.1">
    <property type="nucleotide sequence ID" value="NZ_JBHRTN010000010.1"/>
</dbReference>
<dbReference type="Proteomes" id="UP001595593">
    <property type="component" value="Unassembled WGS sequence"/>
</dbReference>
<evidence type="ECO:0000313" key="4">
    <source>
        <dbReference type="EMBL" id="MFC3125629.1"/>
    </source>
</evidence>
<dbReference type="SUPFAM" id="SSF46785">
    <property type="entry name" value="Winged helix' DNA-binding domain"/>
    <property type="match status" value="1"/>
</dbReference>
<sequence>MAVKPQAPEAGVGAVDRALSVLFAWRPGEDALSLAELSRRTGLYKSTLLRLIASLERARMLLRTSDGACWRLGPALVSLGLMAEAAPFGALRAVVPPALRRLVAETGESASLYVREGETRLCLLREEGRHAVRDQLAAGTLLPLDRGAAARVLRGAAGLSVTLGERDPELAAIAAPLHGPGGALLGALCLSGTVTRLADARRRAPMESAVLREAAVLSAALGATLNPGA</sequence>
<dbReference type="PROSITE" id="PS51077">
    <property type="entry name" value="HTH_ICLR"/>
    <property type="match status" value="1"/>
</dbReference>
<feature type="domain" description="HTH iclR-type" evidence="3">
    <location>
        <begin position="12"/>
        <end position="74"/>
    </location>
</feature>
<gene>
    <name evidence="4" type="ORF">ACFOD4_11185</name>
</gene>
<protein>
    <submittedName>
        <fullName evidence="4">IclR family transcriptional regulator</fullName>
    </submittedName>
</protein>
<dbReference type="PANTHER" id="PTHR30136">
    <property type="entry name" value="HELIX-TURN-HELIX TRANSCRIPTIONAL REGULATOR, ICLR FAMILY"/>
    <property type="match status" value="1"/>
</dbReference>
<dbReference type="Gene3D" id="3.30.450.40">
    <property type="match status" value="2"/>
</dbReference>